<evidence type="ECO:0000256" key="12">
    <source>
        <dbReference type="ARBA" id="ARBA00023242"/>
    </source>
</evidence>
<keyword evidence="10" id="KW-0408">Iron</keyword>
<comment type="subcellular location">
    <subcellularLocation>
        <location evidence="4">Nucleus</location>
    </subcellularLocation>
</comment>
<accession>A0AAJ6VX95</accession>
<sequence>MRIAVAGCGHGELEKMYAALGRLEAVGNFKLDLLLICGDFQANRNSSDLLGMACPPKYRQMCDFHKYYSGHLVAPVLTLVIGGNHEASSYFDELRYGGWLAPNIYYLGTAGCYRIGDLRVAGISGIYKSIDYMKGRYETVPYDTAALHSVYHIRALDVLRLCGLRKVDVMMSHDWPTGITAYGNEQWLRRKKPFFNEDLDSGRLGSPPTRKILDTVKPRYFFSAHLHVRFTALVPHTDGSSTRFLALDKCLPNRDFLQVIELPGESGPLRYDAEWLCILKKTLRFESTSRSTCYDLPNGDDTFVGQDEVSDLLEEWQSDLIVPENFEQTAPPHDPNSPDAPLRAYDNPQTEIFLKKLRGQEAHLENSELRGLEAFVGKSSRGSPGLTIDGDDDSQEGTESSNIVSTTLTSQTPSGKTIKRRNANVYSNE</sequence>
<evidence type="ECO:0000256" key="3">
    <source>
        <dbReference type="ARBA" id="ARBA00001954"/>
    </source>
</evidence>
<comment type="similarity">
    <text evidence="5">Belongs to the lariat debranching enzyme family.</text>
</comment>
<evidence type="ECO:0000256" key="13">
    <source>
        <dbReference type="SAM" id="MobiDB-lite"/>
    </source>
</evidence>
<keyword evidence="11" id="KW-0464">Manganese</keyword>
<dbReference type="GO" id="GO:0005634">
    <property type="term" value="C:nucleus"/>
    <property type="evidence" value="ECO:0007669"/>
    <property type="project" value="UniProtKB-SubCell"/>
</dbReference>
<evidence type="ECO:0000256" key="4">
    <source>
        <dbReference type="ARBA" id="ARBA00004123"/>
    </source>
</evidence>
<keyword evidence="6" id="KW-0507">mRNA processing</keyword>
<gene>
    <name evidence="16" type="primary">LOC100908873</name>
</gene>
<dbReference type="InterPro" id="IPR029052">
    <property type="entry name" value="Metallo-depent_PP-like"/>
</dbReference>
<dbReference type="RefSeq" id="XP_003741328.1">
    <property type="nucleotide sequence ID" value="XM_003741280.2"/>
</dbReference>
<dbReference type="KEGG" id="goe:100908873"/>
<evidence type="ECO:0000259" key="14">
    <source>
        <dbReference type="SMART" id="SM01124"/>
    </source>
</evidence>
<organism evidence="15 16">
    <name type="scientific">Galendromus occidentalis</name>
    <name type="common">western predatory mite</name>
    <dbReference type="NCBI Taxonomy" id="34638"/>
    <lineage>
        <taxon>Eukaryota</taxon>
        <taxon>Metazoa</taxon>
        <taxon>Ecdysozoa</taxon>
        <taxon>Arthropoda</taxon>
        <taxon>Chelicerata</taxon>
        <taxon>Arachnida</taxon>
        <taxon>Acari</taxon>
        <taxon>Parasitiformes</taxon>
        <taxon>Mesostigmata</taxon>
        <taxon>Gamasina</taxon>
        <taxon>Phytoseioidea</taxon>
        <taxon>Phytoseiidae</taxon>
        <taxon>Typhlodrominae</taxon>
        <taxon>Galendromus</taxon>
    </lineage>
</organism>
<evidence type="ECO:0000256" key="8">
    <source>
        <dbReference type="ARBA" id="ARBA00022801"/>
    </source>
</evidence>
<keyword evidence="15" id="KW-1185">Reference proteome</keyword>
<evidence type="ECO:0000313" key="16">
    <source>
        <dbReference type="RefSeq" id="XP_003741328.1"/>
    </source>
</evidence>
<dbReference type="Pfam" id="PF05011">
    <property type="entry name" value="DBR1"/>
    <property type="match status" value="1"/>
</dbReference>
<dbReference type="SMART" id="SM01124">
    <property type="entry name" value="DBR1"/>
    <property type="match status" value="1"/>
</dbReference>
<reference evidence="16" key="1">
    <citation type="submission" date="2025-08" db="UniProtKB">
        <authorList>
            <consortium name="RefSeq"/>
        </authorList>
    </citation>
    <scope>IDENTIFICATION</scope>
</reference>
<keyword evidence="7" id="KW-0479">Metal-binding</keyword>
<comment type="cofactor">
    <cofactor evidence="2">
        <name>Zn(2+)</name>
        <dbReference type="ChEBI" id="CHEBI:29105"/>
    </cofactor>
</comment>
<evidence type="ECO:0000256" key="6">
    <source>
        <dbReference type="ARBA" id="ARBA00022664"/>
    </source>
</evidence>
<evidence type="ECO:0000256" key="10">
    <source>
        <dbReference type="ARBA" id="ARBA00023004"/>
    </source>
</evidence>
<dbReference type="InterPro" id="IPR004843">
    <property type="entry name" value="Calcineurin-like_PHP"/>
</dbReference>
<evidence type="ECO:0000256" key="1">
    <source>
        <dbReference type="ARBA" id="ARBA00001936"/>
    </source>
</evidence>
<evidence type="ECO:0000313" key="15">
    <source>
        <dbReference type="Proteomes" id="UP000694867"/>
    </source>
</evidence>
<protein>
    <submittedName>
        <fullName evidence="16">Lariat debranching enzyme</fullName>
    </submittedName>
</protein>
<dbReference type="PANTHER" id="PTHR12849">
    <property type="entry name" value="RNA LARIAT DEBRANCHING ENZYME"/>
    <property type="match status" value="1"/>
</dbReference>
<comment type="cofactor">
    <cofactor evidence="3">
        <name>Fe(2+)</name>
        <dbReference type="ChEBI" id="CHEBI:29033"/>
    </cofactor>
</comment>
<dbReference type="CTD" id="38900"/>
<dbReference type="GO" id="GO:0008419">
    <property type="term" value="F:RNA lariat debranching enzyme activity"/>
    <property type="evidence" value="ECO:0007669"/>
    <property type="project" value="TreeGrafter"/>
</dbReference>
<dbReference type="Pfam" id="PF00149">
    <property type="entry name" value="Metallophos"/>
    <property type="match status" value="1"/>
</dbReference>
<dbReference type="GeneID" id="100908873"/>
<keyword evidence="9" id="KW-0862">Zinc</keyword>
<proteinExistence type="inferred from homology"/>
<evidence type="ECO:0000256" key="9">
    <source>
        <dbReference type="ARBA" id="ARBA00022833"/>
    </source>
</evidence>
<dbReference type="Proteomes" id="UP000694867">
    <property type="component" value="Unplaced"/>
</dbReference>
<name>A0AAJ6VX95_9ACAR</name>
<feature type="domain" description="Lariat debranching enzyme C-terminal" evidence="14">
    <location>
        <begin position="234"/>
        <end position="363"/>
    </location>
</feature>
<keyword evidence="8" id="KW-0378">Hydrolase</keyword>
<evidence type="ECO:0000256" key="2">
    <source>
        <dbReference type="ARBA" id="ARBA00001947"/>
    </source>
</evidence>
<dbReference type="SUPFAM" id="SSF56300">
    <property type="entry name" value="Metallo-dependent phosphatases"/>
    <property type="match status" value="1"/>
</dbReference>
<evidence type="ECO:0000256" key="7">
    <source>
        <dbReference type="ARBA" id="ARBA00022723"/>
    </source>
</evidence>
<dbReference type="GO" id="GO:0000398">
    <property type="term" value="P:mRNA splicing, via spliceosome"/>
    <property type="evidence" value="ECO:0007669"/>
    <property type="project" value="TreeGrafter"/>
</dbReference>
<feature type="compositionally biased region" description="Polar residues" evidence="13">
    <location>
        <begin position="397"/>
        <end position="415"/>
    </location>
</feature>
<dbReference type="GO" id="GO:0046872">
    <property type="term" value="F:metal ion binding"/>
    <property type="evidence" value="ECO:0007669"/>
    <property type="project" value="UniProtKB-KW"/>
</dbReference>
<dbReference type="AlphaFoldDB" id="A0AAJ6VX95"/>
<dbReference type="CDD" id="cd00844">
    <property type="entry name" value="MPP_Dbr1_N"/>
    <property type="match status" value="1"/>
</dbReference>
<dbReference type="InterPro" id="IPR007708">
    <property type="entry name" value="DBR1_C"/>
</dbReference>
<evidence type="ECO:0000256" key="5">
    <source>
        <dbReference type="ARBA" id="ARBA00006045"/>
    </source>
</evidence>
<comment type="cofactor">
    <cofactor evidence="1">
        <name>Mn(2+)</name>
        <dbReference type="ChEBI" id="CHEBI:29035"/>
    </cofactor>
</comment>
<dbReference type="InterPro" id="IPR041816">
    <property type="entry name" value="Dbr1_N"/>
</dbReference>
<dbReference type="PANTHER" id="PTHR12849:SF0">
    <property type="entry name" value="LARIAT DEBRANCHING ENZYME"/>
    <property type="match status" value="1"/>
</dbReference>
<evidence type="ECO:0000256" key="11">
    <source>
        <dbReference type="ARBA" id="ARBA00023211"/>
    </source>
</evidence>
<keyword evidence="12" id="KW-0539">Nucleus</keyword>
<feature type="region of interest" description="Disordered" evidence="13">
    <location>
        <begin position="375"/>
        <end position="429"/>
    </location>
</feature>